<dbReference type="GO" id="GO:0005975">
    <property type="term" value="P:carbohydrate metabolic process"/>
    <property type="evidence" value="ECO:0007669"/>
    <property type="project" value="InterPro"/>
</dbReference>
<dbReference type="SUPFAM" id="SSF53738">
    <property type="entry name" value="Phosphoglucomutase, first 3 domains"/>
    <property type="match status" value="1"/>
</dbReference>
<evidence type="ECO:0008006" key="8">
    <source>
        <dbReference type="Google" id="ProtNLM"/>
    </source>
</evidence>
<organism evidence="6 7">
    <name type="scientific">Candidatus Nitrohelix vancouverensis</name>
    <dbReference type="NCBI Taxonomy" id="2705534"/>
    <lineage>
        <taxon>Bacteria</taxon>
        <taxon>Pseudomonadati</taxon>
        <taxon>Nitrospinota/Tectimicrobiota group</taxon>
        <taxon>Nitrospinota</taxon>
        <taxon>Nitrospinia</taxon>
        <taxon>Nitrospinales</taxon>
        <taxon>Nitrospinaceae</taxon>
        <taxon>Candidatus Nitrohelix</taxon>
    </lineage>
</organism>
<name>A0A7T0C0C7_9BACT</name>
<comment type="cofactor">
    <cofactor evidence="1">
        <name>Mg(2+)</name>
        <dbReference type="ChEBI" id="CHEBI:18420"/>
    </cofactor>
</comment>
<dbReference type="Pfam" id="PF02880">
    <property type="entry name" value="PGM_PMM_III"/>
    <property type="match status" value="1"/>
</dbReference>
<evidence type="ECO:0000313" key="7">
    <source>
        <dbReference type="Proteomes" id="UP000594464"/>
    </source>
</evidence>
<dbReference type="InterPro" id="IPR016066">
    <property type="entry name" value="A-D-PHexomutase_CS"/>
</dbReference>
<dbReference type="InterPro" id="IPR050060">
    <property type="entry name" value="Phosphoglucosamine_mutase"/>
</dbReference>
<dbReference type="InterPro" id="IPR016055">
    <property type="entry name" value="A-D-PHexomutase_a/b/a-I/II/III"/>
</dbReference>
<evidence type="ECO:0000259" key="5">
    <source>
        <dbReference type="Pfam" id="PF02880"/>
    </source>
</evidence>
<dbReference type="InterPro" id="IPR005841">
    <property type="entry name" value="Alpha-D-phosphohexomutase_SF"/>
</dbReference>
<comment type="similarity">
    <text evidence="2">Belongs to the phosphohexose mutase family.</text>
</comment>
<dbReference type="PANTHER" id="PTHR42946">
    <property type="entry name" value="PHOSPHOHEXOSE MUTASE"/>
    <property type="match status" value="1"/>
</dbReference>
<protein>
    <recommendedName>
        <fullName evidence="8">Alpha-D-phosphohexomutase alpha/beta/alpha domain-containing protein</fullName>
    </recommendedName>
</protein>
<gene>
    <name evidence="6" type="ORF">G3M78_01705</name>
</gene>
<evidence type="ECO:0000256" key="1">
    <source>
        <dbReference type="ARBA" id="ARBA00001946"/>
    </source>
</evidence>
<evidence type="ECO:0000256" key="2">
    <source>
        <dbReference type="ARBA" id="ARBA00010231"/>
    </source>
</evidence>
<dbReference type="PRINTS" id="PR00509">
    <property type="entry name" value="PGMPMM"/>
</dbReference>
<feature type="domain" description="Alpha-D-phosphohexomutase alpha/beta/alpha" evidence="5">
    <location>
        <begin position="327"/>
        <end position="383"/>
    </location>
</feature>
<dbReference type="InterPro" id="IPR005846">
    <property type="entry name" value="A-D-PHexomutase_a/b/a-III"/>
</dbReference>
<sequence>MTSIRLQGTDGIRREIKRAKQLPGVSPQKAFLKHGVLTEEFMELYAYAHATQVFNSAHRTERPAIVIGWDPRDPDGVFTSSVVRGVRRANCDAWVLGVVPTPLVPLYMLYEQGSGGMMVTASHNPPDQNGIKIFNGYRGLKPFPKNDATLSRRILSLDYAQIHRRPLSGKLKDCRDDALALFRKFSLAPENAWFDHRKASDSQFRNWALVVDPANGSLSKLAAPIFRKAGFGHVYEVNNGAGAVNRNGGVADLEGCRVISQADALNKEGKFFTHQAVRKLFQLASRFAKELKSGKKRLAGAVFDADADRFYKLDYDPAQQCVHVSGGDDTAYLQARFFSAKQAKGARFVNTVESDLNVSGAVEALGLQSCLTAVGDKWIQLQFAKALISARIGFLNDHEIPLSASLLEQWEELSAGVSPPDVAKLQKLEHKLNALIERAGHSPDAVDATLAQQIVVGSEETGHNITPGRLELKNGKRAVVFFGSGLKSALNTFAAEHDAKQTKFRAFRPPFRQGFKATLYAYYVKKELFAQDSAIWKQIKKEILKSTQAKGWESRVVDFPEDPDMLYVEAKPGGKRRAGIFVRNSGTENKIGINLRGAMGDTPALKLIGESLIRILMQSMKDESNELCRLEAQWVERLATRAHPSEPQDMEPLQKERLLNEMLKQGLVQPGPNGPRLTKRGQWFASLARAAE</sequence>
<feature type="domain" description="Alpha-D-phosphohexomutase alpha/beta/alpha" evidence="4">
    <location>
        <begin position="37"/>
        <end position="150"/>
    </location>
</feature>
<dbReference type="GO" id="GO:0000287">
    <property type="term" value="F:magnesium ion binding"/>
    <property type="evidence" value="ECO:0007669"/>
    <property type="project" value="InterPro"/>
</dbReference>
<accession>A0A7T0C0C7</accession>
<dbReference type="PANTHER" id="PTHR42946:SF1">
    <property type="entry name" value="PHOSPHOGLUCOMUTASE (ALPHA-D-GLUCOSE-1,6-BISPHOSPHATE-DEPENDENT)"/>
    <property type="match status" value="1"/>
</dbReference>
<keyword evidence="3" id="KW-0597">Phosphoprotein</keyword>
<dbReference type="EMBL" id="CP048620">
    <property type="protein sequence ID" value="QPJ64182.1"/>
    <property type="molecule type" value="Genomic_DNA"/>
</dbReference>
<evidence type="ECO:0000313" key="6">
    <source>
        <dbReference type="EMBL" id="QPJ64182.1"/>
    </source>
</evidence>
<dbReference type="InterPro" id="IPR005844">
    <property type="entry name" value="A-D-PHexomutase_a/b/a-I"/>
</dbReference>
<evidence type="ECO:0000256" key="3">
    <source>
        <dbReference type="ARBA" id="ARBA00022553"/>
    </source>
</evidence>
<dbReference type="GO" id="GO:0004615">
    <property type="term" value="F:phosphomannomutase activity"/>
    <property type="evidence" value="ECO:0007669"/>
    <property type="project" value="TreeGrafter"/>
</dbReference>
<dbReference type="Gene3D" id="3.40.120.10">
    <property type="entry name" value="Alpha-D-Glucose-1,6-Bisphosphate, subunit A, domain 3"/>
    <property type="match status" value="2"/>
</dbReference>
<dbReference type="KEGG" id="nva:G3M78_01705"/>
<evidence type="ECO:0000259" key="4">
    <source>
        <dbReference type="Pfam" id="PF02878"/>
    </source>
</evidence>
<dbReference type="Proteomes" id="UP000594464">
    <property type="component" value="Chromosome"/>
</dbReference>
<dbReference type="PROSITE" id="PS00710">
    <property type="entry name" value="PGM_PMM"/>
    <property type="match status" value="1"/>
</dbReference>
<reference evidence="7" key="1">
    <citation type="submission" date="2020-02" db="EMBL/GenBank/DDBJ databases">
        <title>Genomic and physiological characterization of two novel Nitrospinaceae genera.</title>
        <authorList>
            <person name="Mueller A.J."/>
            <person name="Jung M.-Y."/>
            <person name="Strachan C.R."/>
            <person name="Herbold C.W."/>
            <person name="Kirkegaard R.H."/>
            <person name="Daims H."/>
        </authorList>
    </citation>
    <scope>NUCLEOTIDE SEQUENCE [LARGE SCALE GENOMIC DNA]</scope>
</reference>
<proteinExistence type="inferred from homology"/>
<dbReference type="AlphaFoldDB" id="A0A7T0C0C7"/>
<dbReference type="Pfam" id="PF02878">
    <property type="entry name" value="PGM_PMM_I"/>
    <property type="match status" value="1"/>
</dbReference>